<keyword evidence="1" id="KW-0001">2Fe-2S</keyword>
<organism evidence="5 6">
    <name type="scientific">Phreatobacter oligotrophus</name>
    <dbReference type="NCBI Taxonomy" id="1122261"/>
    <lineage>
        <taxon>Bacteria</taxon>
        <taxon>Pseudomonadati</taxon>
        <taxon>Pseudomonadota</taxon>
        <taxon>Alphaproteobacteria</taxon>
        <taxon>Hyphomicrobiales</taxon>
        <taxon>Phreatobacteraceae</taxon>
        <taxon>Phreatobacter</taxon>
    </lineage>
</organism>
<sequence length="83" mass="8495">MIVCHCNVLSDRDIRACLGDGPDCPRAVGEVYTCLGCSPECGRCARTIRAILREAGVGGCGTCPVGDCAGHDEAAPALMIAAE</sequence>
<protein>
    <submittedName>
        <fullName evidence="5">Bacterioferritin-associated ferredoxin</fullName>
    </submittedName>
</protein>
<dbReference type="RefSeq" id="WP_245901877.1">
    <property type="nucleotide sequence ID" value="NZ_PZZL01000002.1"/>
</dbReference>
<accession>A0A2T4ZG74</accession>
<gene>
    <name evidence="5" type="ORF">C8P69_102278</name>
</gene>
<dbReference type="InterPro" id="IPR041854">
    <property type="entry name" value="BFD-like_2Fe2S-bd_dom_sf"/>
</dbReference>
<dbReference type="GO" id="GO:0051537">
    <property type="term" value="F:2 iron, 2 sulfur cluster binding"/>
    <property type="evidence" value="ECO:0007669"/>
    <property type="project" value="UniProtKB-KW"/>
</dbReference>
<evidence type="ECO:0000313" key="6">
    <source>
        <dbReference type="Proteomes" id="UP000241808"/>
    </source>
</evidence>
<evidence type="ECO:0000256" key="1">
    <source>
        <dbReference type="ARBA" id="ARBA00022714"/>
    </source>
</evidence>
<keyword evidence="2" id="KW-0479">Metal-binding</keyword>
<keyword evidence="4" id="KW-0411">Iron-sulfur</keyword>
<proteinExistence type="predicted"/>
<keyword evidence="6" id="KW-1185">Reference proteome</keyword>
<evidence type="ECO:0000256" key="2">
    <source>
        <dbReference type="ARBA" id="ARBA00022723"/>
    </source>
</evidence>
<dbReference type="PANTHER" id="PTHR37424:SF1">
    <property type="entry name" value="BACTERIOFERRITIN-ASSOCIATED FERREDOXIN"/>
    <property type="match status" value="1"/>
</dbReference>
<dbReference type="PANTHER" id="PTHR37424">
    <property type="entry name" value="BACTERIOFERRITIN-ASSOCIATED FERREDOXIN"/>
    <property type="match status" value="1"/>
</dbReference>
<evidence type="ECO:0000256" key="3">
    <source>
        <dbReference type="ARBA" id="ARBA00023004"/>
    </source>
</evidence>
<dbReference type="EMBL" id="PZZL01000002">
    <property type="protein sequence ID" value="PTM60893.1"/>
    <property type="molecule type" value="Genomic_DNA"/>
</dbReference>
<reference evidence="5 6" key="1">
    <citation type="submission" date="2018-04" db="EMBL/GenBank/DDBJ databases">
        <title>Genomic Encyclopedia of Archaeal and Bacterial Type Strains, Phase II (KMG-II): from individual species to whole genera.</title>
        <authorList>
            <person name="Goeker M."/>
        </authorList>
    </citation>
    <scope>NUCLEOTIDE SEQUENCE [LARGE SCALE GENOMIC DNA]</scope>
    <source>
        <strain evidence="5 6">DSM 25521</strain>
    </source>
</reference>
<evidence type="ECO:0000313" key="5">
    <source>
        <dbReference type="EMBL" id="PTM60893.1"/>
    </source>
</evidence>
<name>A0A2T4ZG74_9HYPH</name>
<dbReference type="GO" id="GO:0046872">
    <property type="term" value="F:metal ion binding"/>
    <property type="evidence" value="ECO:0007669"/>
    <property type="project" value="UniProtKB-KW"/>
</dbReference>
<dbReference type="InterPro" id="IPR052371">
    <property type="entry name" value="BFD-associated_ferredoxin"/>
</dbReference>
<dbReference type="AlphaFoldDB" id="A0A2T4ZG74"/>
<keyword evidence="3" id="KW-0408">Iron</keyword>
<comment type="caution">
    <text evidence="5">The sequence shown here is derived from an EMBL/GenBank/DDBJ whole genome shotgun (WGS) entry which is preliminary data.</text>
</comment>
<dbReference type="Gene3D" id="1.10.10.1100">
    <property type="entry name" value="BFD-like [2Fe-2S]-binding domain"/>
    <property type="match status" value="1"/>
</dbReference>
<evidence type="ECO:0000256" key="4">
    <source>
        <dbReference type="ARBA" id="ARBA00023014"/>
    </source>
</evidence>
<dbReference type="Proteomes" id="UP000241808">
    <property type="component" value="Unassembled WGS sequence"/>
</dbReference>